<feature type="domain" description="tRNA (32-2'-O)-methyltransferase regulator THADA-like TPR repeats region" evidence="7">
    <location>
        <begin position="530"/>
        <end position="763"/>
    </location>
</feature>
<dbReference type="Proteomes" id="UP000694620">
    <property type="component" value="Chromosome 15"/>
</dbReference>
<dbReference type="Ensembl" id="ENSECRT00000022163.1">
    <property type="protein sequence ID" value="ENSECRP00000021696.1"/>
    <property type="gene ID" value="ENSECRG00000014622.1"/>
</dbReference>
<proteinExistence type="inferred from homology"/>
<dbReference type="PANTHER" id="PTHR14387">
    <property type="entry name" value="THADA/DEATH RECEPTOR INTERACTING PROTEIN"/>
    <property type="match status" value="1"/>
</dbReference>
<dbReference type="InterPro" id="IPR016024">
    <property type="entry name" value="ARM-type_fold"/>
</dbReference>
<feature type="repeat" description="HEAT" evidence="5">
    <location>
        <begin position="1685"/>
        <end position="1722"/>
    </location>
</feature>
<dbReference type="GO" id="GO:0005829">
    <property type="term" value="C:cytosol"/>
    <property type="evidence" value="ECO:0007669"/>
    <property type="project" value="TreeGrafter"/>
</dbReference>
<evidence type="ECO:0000259" key="6">
    <source>
        <dbReference type="Pfam" id="PF10350"/>
    </source>
</evidence>
<keyword evidence="10" id="KW-1185">Reference proteome</keyword>
<evidence type="ECO:0000256" key="1">
    <source>
        <dbReference type="ARBA" id="ARBA00010409"/>
    </source>
</evidence>
<sequence>MVLKKKKKEEVKAGSFALEDGTLEKLQDIEGGPVGKEIMAILQECAQKRDGIFQIQLIKKIGPLFRKLQGNVMEAEANTPLLHDLLQILIALYFSVDSKNPQKKALMSALLSIPDALQPIAVGFMVQCLKEQLQSESPAFYRSVTDAIAACTENSFNLGHMCIQVMRLEVFQFLQKALSQYQFQNRALRGNHIAQAHLMQDCLAAVKTAMVVTQKQQEPIHEILHSQANSPLWEVMSGLLQSFSEMLCDDDFLQTVQSTAGMAVILFMKTMLKNKENLAELVGKLLNGTWSEESYIPLRLSSSCAQLFELDRSETVALFLCHGALAMLDWKDKVHGSNGEKLLLQIPSTLITLDSRHQESSMAMSLSRILSMWTSVTLDVLECCSQAFKDTLKGSSPLAVSLLEYVYSHWDHPLDGIRHQTKTIFRNILRIHRTATGKQDPNTDPFFISLTQNLLSLEWHIKGKYASLSCLVEFIGPGSLLAAASDIPAQLLAQIGDQSLAPYASDLLETMFVSHKTQLRSSQAAWLELWHKTWVEPLMSVLCEGHLDQTSYIIDYCLPRILKCSPESLAHMIELLQNSGNNKTGSKSERGTLGALMTCLRAARAHGVLEISEDSCWSELLPITLLRQALVNKHDQVRLDTLGFLCESHRSTEVLTSTEMDLIRLFLPNNLNSQAPAIRQQIVCLMKKLFSRIRDSAQPLQKRVDQNLNKPEVTECLPETETLKKYKEFLIWVCGSLFHALFPGASFPTCFCALHLLNLLADTFTFLPGGLFELSEFLMHEHVEVVLECLAHSFEEIKILSFGLLMKFPASSLDLKDDSRVKDLFKAALALSSSTKPFDCVTASYLLRLLVHHYELQSALDGKVDIKSDGSVLELNTLCVVKLLLLDLTSEVVQAETSLLQAAATQPLYGRVHCIVALLQQLETKSLTLISEWRALSTDLITVSYKMSAVVSPVVQSSSPEGLIPMDTDSEIASSLQDILREIQPRDSNNFFSGARLLGEEQEVESSHLKIKEGRSPSLQVTAQMVLVCCWRSMKEVSILLGILCQQLPLQVSSERADGLLTVQQVEEIGQYFRQQLLQSRHRGAFELAYVGFVKLTDMLSRGQVESLRKLPEQWLQDILEEVTCSGPSSKLCATRRSAGIPFYVQALLSSEPKSSTCFLLKTAMKQLIALALPTNAAQNDYSAVPQVHAMNILRALFRDTRLGENIVPYIVDGMKAAILGFTSPVWAVRNSATLLFSAVMTRMFGVKKGKDESSKKNRMTGREFFSRYPALYPFLLNCLEAASEENQRLHPNLFLLLLILGRLYPSPMDGSYSTLSLAPFVPLIIRCRRSPVYRSREMAARALVPFVTGSQAPLILQQLLQDLPDHPGTAVPQNYLHGTLLQILYLLRSHLESRQRTDLENLQVIGDLASQIHSKFWLASRVNPCYVTRACFLDIVTCLNKAYRASASEELKELLQATVSDSELLDHSSCSVEAPGWTQYLISITSVALSVNPQTQLNTLFHHLLKNKVYEVRALVLDALVKWMQGLDGTTENSSLSRVKSILRNMALQELHPICLGKVLRILSCLNMDSLLPWTTESGTMSFGDLLKWAVSLTESSIYSEELFCDALFFTSKLILYLVQCDCKDLSDSMLPDVQRWVTLMAQCCEEAQSCDVKMTAADILVRGTTSILSNVKLTLGLQETLTLWRILFTLLQDEDQDVRECAADFIGQVPSELASEILTDIVHPVMALDKGLSLLCQLFKLWDQTSSGVIVLTEWLLRDASPKENTEEDCSLVDEEYLFEKGEVNMWAEKLVYIRMLFKHLSKLLASAQPVLFEEEEVSQLLKLASSRERSVKQLLKQMPPFPKFSKTYDFNQVHIEEERIASALTILNSLQKKPAVVLSC</sequence>
<name>A0A8C4STF5_ERPCA</name>
<comment type="function">
    <text evidence="3">Together with methyltransferase FTSJ1, methylates the 2'-O-ribose of nucleotides at position 32 of the anticodon loop of substrate tRNAs.</text>
</comment>
<evidence type="ECO:0000256" key="3">
    <source>
        <dbReference type="ARBA" id="ARBA00035625"/>
    </source>
</evidence>
<feature type="domain" description="tRNA (32-2'-O)-methyltransferase regulator THADA-like C-terminal TPR repeats region" evidence="8">
    <location>
        <begin position="1230"/>
        <end position="1387"/>
    </location>
</feature>
<dbReference type="Pfam" id="PF25150">
    <property type="entry name" value="TPR_Trm732"/>
    <property type="match status" value="1"/>
</dbReference>
<reference evidence="9" key="2">
    <citation type="submission" date="2025-08" db="UniProtKB">
        <authorList>
            <consortium name="Ensembl"/>
        </authorList>
    </citation>
    <scope>IDENTIFICATION</scope>
</reference>
<evidence type="ECO:0000313" key="10">
    <source>
        <dbReference type="Proteomes" id="UP000694620"/>
    </source>
</evidence>
<dbReference type="GO" id="GO:0030488">
    <property type="term" value="P:tRNA methylation"/>
    <property type="evidence" value="ECO:0007669"/>
    <property type="project" value="TreeGrafter"/>
</dbReference>
<dbReference type="InterPro" id="IPR051954">
    <property type="entry name" value="tRNA_methyltransferase_THADA"/>
</dbReference>
<gene>
    <name evidence="9" type="primary">THADA</name>
</gene>
<organism evidence="9 10">
    <name type="scientific">Erpetoichthys calabaricus</name>
    <name type="common">Rope fish</name>
    <name type="synonym">Calamoichthys calabaricus</name>
    <dbReference type="NCBI Taxonomy" id="27687"/>
    <lineage>
        <taxon>Eukaryota</taxon>
        <taxon>Metazoa</taxon>
        <taxon>Chordata</taxon>
        <taxon>Craniata</taxon>
        <taxon>Vertebrata</taxon>
        <taxon>Euteleostomi</taxon>
        <taxon>Actinopterygii</taxon>
        <taxon>Polypteriformes</taxon>
        <taxon>Polypteridae</taxon>
        <taxon>Erpetoichthys</taxon>
    </lineage>
</organism>
<dbReference type="InterPro" id="IPR056843">
    <property type="entry name" value="THADA-like_TPR"/>
</dbReference>
<reference evidence="9" key="3">
    <citation type="submission" date="2025-09" db="UniProtKB">
        <authorList>
            <consortium name="Ensembl"/>
        </authorList>
    </citation>
    <scope>IDENTIFICATION</scope>
</reference>
<dbReference type="GeneTree" id="ENSGT00390000015500"/>
<dbReference type="InterPro" id="IPR056842">
    <property type="entry name" value="THADA-like_TPR_C"/>
</dbReference>
<dbReference type="SUPFAM" id="SSF48371">
    <property type="entry name" value="ARM repeat"/>
    <property type="match status" value="2"/>
</dbReference>
<comment type="similarity">
    <text evidence="1">Belongs to the THADA family.</text>
</comment>
<feature type="domain" description="DUF2428" evidence="6">
    <location>
        <begin position="937"/>
        <end position="1228"/>
    </location>
</feature>
<dbReference type="PANTHER" id="PTHR14387:SF7">
    <property type="entry name" value="THYROID ADENOMA-ASSOCIATED PROTEIN"/>
    <property type="match status" value="1"/>
</dbReference>
<evidence type="ECO:0000259" key="7">
    <source>
        <dbReference type="Pfam" id="PF25150"/>
    </source>
</evidence>
<accession>A0A8C4STF5</accession>
<evidence type="ECO:0000313" key="9">
    <source>
        <dbReference type="Ensembl" id="ENSECRP00000021696.1"/>
    </source>
</evidence>
<evidence type="ECO:0000256" key="4">
    <source>
        <dbReference type="ARBA" id="ARBA00035698"/>
    </source>
</evidence>
<dbReference type="InterPro" id="IPR021133">
    <property type="entry name" value="HEAT_type_2"/>
</dbReference>
<protein>
    <recommendedName>
        <fullName evidence="4">tRNA (32-2'-O)-methyltransferase regulator THADA</fullName>
    </recommendedName>
</protein>
<reference evidence="9" key="1">
    <citation type="submission" date="2021-06" db="EMBL/GenBank/DDBJ databases">
        <authorList>
            <consortium name="Wellcome Sanger Institute Data Sharing"/>
        </authorList>
    </citation>
    <scope>NUCLEOTIDE SEQUENCE [LARGE SCALE GENOMIC DNA]</scope>
</reference>
<dbReference type="PROSITE" id="PS50077">
    <property type="entry name" value="HEAT_REPEAT"/>
    <property type="match status" value="1"/>
</dbReference>
<evidence type="ECO:0000256" key="5">
    <source>
        <dbReference type="PROSITE-ProRule" id="PRU00103"/>
    </source>
</evidence>
<evidence type="ECO:0000256" key="2">
    <source>
        <dbReference type="ARBA" id="ARBA00022694"/>
    </source>
</evidence>
<dbReference type="Pfam" id="PF10350">
    <property type="entry name" value="DUF2428"/>
    <property type="match status" value="1"/>
</dbReference>
<keyword evidence="2" id="KW-0819">tRNA processing</keyword>
<evidence type="ECO:0000259" key="8">
    <source>
        <dbReference type="Pfam" id="PF25151"/>
    </source>
</evidence>
<dbReference type="InterPro" id="IPR019442">
    <property type="entry name" value="THADA/TRM732_DUF2428"/>
</dbReference>
<dbReference type="Pfam" id="PF25151">
    <property type="entry name" value="TPR_Trm732_C"/>
    <property type="match status" value="1"/>
</dbReference>